<dbReference type="OrthoDB" id="9805215at2"/>
<dbReference type="InterPro" id="IPR058240">
    <property type="entry name" value="rSAM_sf"/>
</dbReference>
<dbReference type="NCBIfam" id="TIGR01125">
    <property type="entry name" value="30S ribosomal protein S12 methylthiotransferase RimO"/>
    <property type="match status" value="1"/>
</dbReference>
<dbReference type="HAMAP" id="MF_01865">
    <property type="entry name" value="MTTase_RimO"/>
    <property type="match status" value="1"/>
</dbReference>
<dbReference type="InterPro" id="IPR038135">
    <property type="entry name" value="Methylthiotransferase_N_sf"/>
</dbReference>
<feature type="binding site" evidence="8">
    <location>
        <position position="152"/>
    </location>
    <ligand>
        <name>[4Fe-4S] cluster</name>
        <dbReference type="ChEBI" id="CHEBI:49883"/>
        <label>2</label>
        <note>4Fe-4S-S-AdoMet</note>
    </ligand>
</feature>
<evidence type="ECO:0000256" key="7">
    <source>
        <dbReference type="ARBA" id="ARBA00023014"/>
    </source>
</evidence>
<dbReference type="InterPro" id="IPR013848">
    <property type="entry name" value="Methylthiotransferase_N"/>
</dbReference>
<dbReference type="GO" id="GO:0103039">
    <property type="term" value="F:protein methylthiotransferase activity"/>
    <property type="evidence" value="ECO:0007669"/>
    <property type="project" value="UniProtKB-EC"/>
</dbReference>
<dbReference type="PROSITE" id="PS01278">
    <property type="entry name" value="MTTASE_RADICAL"/>
    <property type="match status" value="1"/>
</dbReference>
<dbReference type="InterPro" id="IPR005839">
    <property type="entry name" value="Methylthiotransferase"/>
</dbReference>
<keyword evidence="4 8" id="KW-0949">S-adenosyl-L-methionine</keyword>
<dbReference type="InterPro" id="IPR005840">
    <property type="entry name" value="Ribosomal_uS12_MeSTrfase_RimO"/>
</dbReference>
<dbReference type="GO" id="GO:0046872">
    <property type="term" value="F:metal ion binding"/>
    <property type="evidence" value="ECO:0007669"/>
    <property type="project" value="UniProtKB-KW"/>
</dbReference>
<dbReference type="AlphaFoldDB" id="A0A3L9MDI7"/>
<feature type="domain" description="TRAM" evidence="9">
    <location>
        <begin position="367"/>
        <end position="434"/>
    </location>
</feature>
<keyword evidence="5 8" id="KW-0479">Metal-binding</keyword>
<dbReference type="Pfam" id="PF18693">
    <property type="entry name" value="TRAM_2"/>
    <property type="match status" value="1"/>
</dbReference>
<evidence type="ECO:0000259" key="11">
    <source>
        <dbReference type="PROSITE" id="PS51918"/>
    </source>
</evidence>
<dbReference type="RefSeq" id="WP_121934348.1">
    <property type="nucleotide sequence ID" value="NZ_RDOJ01000006.1"/>
</dbReference>
<evidence type="ECO:0000259" key="9">
    <source>
        <dbReference type="PROSITE" id="PS50926"/>
    </source>
</evidence>
<dbReference type="SMART" id="SM00729">
    <property type="entry name" value="Elp3"/>
    <property type="match status" value="1"/>
</dbReference>
<dbReference type="PROSITE" id="PS51449">
    <property type="entry name" value="MTTASE_N"/>
    <property type="match status" value="1"/>
</dbReference>
<dbReference type="EC" id="2.8.4.4" evidence="8"/>
<dbReference type="Pfam" id="PF00919">
    <property type="entry name" value="UPF0004"/>
    <property type="match status" value="1"/>
</dbReference>
<comment type="function">
    <text evidence="8">Catalyzes the methylthiolation of an aspartic acid residue of ribosomal protein uS12.</text>
</comment>
<dbReference type="GO" id="GO:0006400">
    <property type="term" value="P:tRNA modification"/>
    <property type="evidence" value="ECO:0007669"/>
    <property type="project" value="InterPro"/>
</dbReference>
<dbReference type="PANTHER" id="PTHR43837">
    <property type="entry name" value="RIBOSOMAL PROTEIN S12 METHYLTHIOTRANSFERASE RIMO"/>
    <property type="match status" value="1"/>
</dbReference>
<feature type="domain" description="MTTase N-terminal" evidence="10">
    <location>
        <begin position="9"/>
        <end position="124"/>
    </location>
</feature>
<dbReference type="InterPro" id="IPR012340">
    <property type="entry name" value="NA-bd_OB-fold"/>
</dbReference>
<evidence type="ECO:0000313" key="12">
    <source>
        <dbReference type="EMBL" id="RLZ10763.1"/>
    </source>
</evidence>
<keyword evidence="12" id="KW-0689">Ribosomal protein</keyword>
<dbReference type="PROSITE" id="PS51918">
    <property type="entry name" value="RADICAL_SAM"/>
    <property type="match status" value="1"/>
</dbReference>
<dbReference type="Gene3D" id="3.40.50.12160">
    <property type="entry name" value="Methylthiotransferase, N-terminal domain"/>
    <property type="match status" value="1"/>
</dbReference>
<dbReference type="PANTHER" id="PTHR43837:SF1">
    <property type="entry name" value="RIBOSOMAL PROTEIN US12 METHYLTHIOTRANSFERASE RIMO"/>
    <property type="match status" value="1"/>
</dbReference>
<dbReference type="SFLD" id="SFLDG01061">
    <property type="entry name" value="methylthiotransferase"/>
    <property type="match status" value="1"/>
</dbReference>
<comment type="catalytic activity">
    <reaction evidence="8">
        <text>L-aspartate(89)-[ribosomal protein uS12]-hydrogen + (sulfur carrier)-SH + AH2 + 2 S-adenosyl-L-methionine = 3-methylsulfanyl-L-aspartate(89)-[ribosomal protein uS12]-hydrogen + (sulfur carrier)-H + 5'-deoxyadenosine + L-methionine + A + S-adenosyl-L-homocysteine + 2 H(+)</text>
        <dbReference type="Rhea" id="RHEA:37087"/>
        <dbReference type="Rhea" id="RHEA-COMP:10460"/>
        <dbReference type="Rhea" id="RHEA-COMP:10461"/>
        <dbReference type="Rhea" id="RHEA-COMP:14737"/>
        <dbReference type="Rhea" id="RHEA-COMP:14739"/>
        <dbReference type="ChEBI" id="CHEBI:13193"/>
        <dbReference type="ChEBI" id="CHEBI:15378"/>
        <dbReference type="ChEBI" id="CHEBI:17319"/>
        <dbReference type="ChEBI" id="CHEBI:17499"/>
        <dbReference type="ChEBI" id="CHEBI:29917"/>
        <dbReference type="ChEBI" id="CHEBI:29961"/>
        <dbReference type="ChEBI" id="CHEBI:57844"/>
        <dbReference type="ChEBI" id="CHEBI:57856"/>
        <dbReference type="ChEBI" id="CHEBI:59789"/>
        <dbReference type="ChEBI" id="CHEBI:64428"/>
        <dbReference type="ChEBI" id="CHEBI:73599"/>
        <dbReference type="EC" id="2.8.4.4"/>
    </reaction>
</comment>
<dbReference type="SFLD" id="SFLDF00274">
    <property type="entry name" value="ribosomal_protein_S12_methylth"/>
    <property type="match status" value="1"/>
</dbReference>
<evidence type="ECO:0000259" key="10">
    <source>
        <dbReference type="PROSITE" id="PS51449"/>
    </source>
</evidence>
<comment type="subcellular location">
    <subcellularLocation>
        <location evidence="8">Cytoplasm</location>
    </subcellularLocation>
</comment>
<evidence type="ECO:0000256" key="4">
    <source>
        <dbReference type="ARBA" id="ARBA00022691"/>
    </source>
</evidence>
<dbReference type="GO" id="GO:0035599">
    <property type="term" value="F:aspartic acid methylthiotransferase activity"/>
    <property type="evidence" value="ECO:0007669"/>
    <property type="project" value="TreeGrafter"/>
</dbReference>
<dbReference type="GO" id="GO:0005840">
    <property type="term" value="C:ribosome"/>
    <property type="evidence" value="ECO:0007669"/>
    <property type="project" value="UniProtKB-KW"/>
</dbReference>
<dbReference type="EMBL" id="RDOJ01000006">
    <property type="protein sequence ID" value="RLZ10763.1"/>
    <property type="molecule type" value="Genomic_DNA"/>
</dbReference>
<feature type="binding site" evidence="8">
    <location>
        <position position="18"/>
    </location>
    <ligand>
        <name>[4Fe-4S] cluster</name>
        <dbReference type="ChEBI" id="CHEBI:49883"/>
        <label>1</label>
    </ligand>
</feature>
<comment type="similarity">
    <text evidence="8">Belongs to the methylthiotransferase family. RimO subfamily.</text>
</comment>
<evidence type="ECO:0000256" key="2">
    <source>
        <dbReference type="ARBA" id="ARBA00022490"/>
    </source>
</evidence>
<keyword evidence="3 8" id="KW-0808">Transferase</keyword>
<keyword evidence="12" id="KW-0687">Ribonucleoprotein</keyword>
<evidence type="ECO:0000256" key="6">
    <source>
        <dbReference type="ARBA" id="ARBA00023004"/>
    </source>
</evidence>
<feature type="binding site" evidence="8">
    <location>
        <position position="87"/>
    </location>
    <ligand>
        <name>[4Fe-4S] cluster</name>
        <dbReference type="ChEBI" id="CHEBI:49883"/>
        <label>1</label>
    </ligand>
</feature>
<dbReference type="InterPro" id="IPR006638">
    <property type="entry name" value="Elp3/MiaA/NifB-like_rSAM"/>
</dbReference>
<organism evidence="12 13">
    <name type="scientific">Faecalibacter macacae</name>
    <dbReference type="NCBI Taxonomy" id="1859289"/>
    <lineage>
        <taxon>Bacteria</taxon>
        <taxon>Pseudomonadati</taxon>
        <taxon>Bacteroidota</taxon>
        <taxon>Flavobacteriia</taxon>
        <taxon>Flavobacteriales</taxon>
        <taxon>Weeksellaceae</taxon>
        <taxon>Faecalibacter</taxon>
    </lineage>
</organism>
<proteinExistence type="inferred from homology"/>
<feature type="binding site" evidence="8">
    <location>
        <position position="155"/>
    </location>
    <ligand>
        <name>[4Fe-4S] cluster</name>
        <dbReference type="ChEBI" id="CHEBI:49883"/>
        <label>2</label>
        <note>4Fe-4S-S-AdoMet</note>
    </ligand>
</feature>
<evidence type="ECO:0000313" key="13">
    <source>
        <dbReference type="Proteomes" id="UP000275348"/>
    </source>
</evidence>
<reference evidence="12 13" key="1">
    <citation type="submission" date="2018-10" db="EMBL/GenBank/DDBJ databases">
        <authorList>
            <person name="Chen X."/>
        </authorList>
    </citation>
    <scope>NUCLEOTIDE SEQUENCE [LARGE SCALE GENOMIC DNA]</scope>
    <source>
        <strain evidence="12 13">YIM 102668</strain>
    </source>
</reference>
<dbReference type="GO" id="GO:0051539">
    <property type="term" value="F:4 iron, 4 sulfur cluster binding"/>
    <property type="evidence" value="ECO:0007669"/>
    <property type="project" value="UniProtKB-UniRule"/>
</dbReference>
<comment type="cofactor">
    <cofactor evidence="8">
        <name>[4Fe-4S] cluster</name>
        <dbReference type="ChEBI" id="CHEBI:49883"/>
    </cofactor>
    <text evidence="8">Binds 2 [4Fe-4S] clusters. One cluster is coordinated with 3 cysteines and an exchangeable S-adenosyl-L-methionine.</text>
</comment>
<keyword evidence="13" id="KW-1185">Reference proteome</keyword>
<keyword evidence="2 8" id="KW-0963">Cytoplasm</keyword>
<feature type="binding site" evidence="8">
    <location>
        <position position="53"/>
    </location>
    <ligand>
        <name>[4Fe-4S] cluster</name>
        <dbReference type="ChEBI" id="CHEBI:49883"/>
        <label>1</label>
    </ligand>
</feature>
<dbReference type="FunFam" id="3.80.30.20:FF:000001">
    <property type="entry name" value="tRNA-2-methylthio-N(6)-dimethylallyladenosine synthase 2"/>
    <property type="match status" value="1"/>
</dbReference>
<dbReference type="Proteomes" id="UP000275348">
    <property type="component" value="Unassembled WGS sequence"/>
</dbReference>
<comment type="caution">
    <text evidence="12">The sequence shown here is derived from an EMBL/GenBank/DDBJ whole genome shotgun (WGS) entry which is preliminary data.</text>
</comment>
<feature type="domain" description="Radical SAM core" evidence="11">
    <location>
        <begin position="134"/>
        <end position="364"/>
    </location>
</feature>
<keyword evidence="7 8" id="KW-0411">Iron-sulfur</keyword>
<dbReference type="SFLD" id="SFLDS00029">
    <property type="entry name" value="Radical_SAM"/>
    <property type="match status" value="1"/>
</dbReference>
<dbReference type="PROSITE" id="PS50926">
    <property type="entry name" value="TRAM"/>
    <property type="match status" value="1"/>
</dbReference>
<dbReference type="InterPro" id="IPR007197">
    <property type="entry name" value="rSAM"/>
</dbReference>
<dbReference type="Gene3D" id="2.40.50.140">
    <property type="entry name" value="Nucleic acid-binding proteins"/>
    <property type="match status" value="1"/>
</dbReference>
<dbReference type="InterPro" id="IPR023404">
    <property type="entry name" value="rSAM_horseshoe"/>
</dbReference>
<accession>A0A3L9MDI7</accession>
<keyword evidence="1 8" id="KW-0004">4Fe-4S</keyword>
<keyword evidence="6 8" id="KW-0408">Iron</keyword>
<evidence type="ECO:0000256" key="1">
    <source>
        <dbReference type="ARBA" id="ARBA00022485"/>
    </source>
</evidence>
<feature type="binding site" evidence="8">
    <location>
        <position position="148"/>
    </location>
    <ligand>
        <name>[4Fe-4S] cluster</name>
        <dbReference type="ChEBI" id="CHEBI:49883"/>
        <label>2</label>
        <note>4Fe-4S-S-AdoMet</note>
    </ligand>
</feature>
<dbReference type="NCBIfam" id="TIGR00089">
    <property type="entry name" value="MiaB/RimO family radical SAM methylthiotransferase"/>
    <property type="match status" value="1"/>
</dbReference>
<dbReference type="GO" id="GO:0005829">
    <property type="term" value="C:cytosol"/>
    <property type="evidence" value="ECO:0007669"/>
    <property type="project" value="TreeGrafter"/>
</dbReference>
<evidence type="ECO:0000256" key="3">
    <source>
        <dbReference type="ARBA" id="ARBA00022679"/>
    </source>
</evidence>
<dbReference type="SUPFAM" id="SSF102114">
    <property type="entry name" value="Radical SAM enzymes"/>
    <property type="match status" value="1"/>
</dbReference>
<dbReference type="CDD" id="cd01335">
    <property type="entry name" value="Radical_SAM"/>
    <property type="match status" value="1"/>
</dbReference>
<gene>
    <name evidence="8 12" type="primary">rimO</name>
    <name evidence="12" type="ORF">EAH69_06355</name>
</gene>
<dbReference type="Pfam" id="PF04055">
    <property type="entry name" value="Radical_SAM"/>
    <property type="match status" value="1"/>
</dbReference>
<dbReference type="InterPro" id="IPR002792">
    <property type="entry name" value="TRAM_dom"/>
</dbReference>
<protein>
    <recommendedName>
        <fullName evidence="8">Ribosomal protein uS12 methylthiotransferase RimO</fullName>
        <shortName evidence="8">uS12 MTTase</shortName>
        <shortName evidence="8">uS12 methylthiotransferase</shortName>
        <ecNumber evidence="8">2.8.4.4</ecNumber>
    </recommendedName>
    <alternativeName>
        <fullName evidence="8">Ribosomal protein uS12 (aspartate-C(3))-methylthiotransferase</fullName>
    </alternativeName>
    <alternativeName>
        <fullName evidence="8">Ribosome maturation factor RimO</fullName>
    </alternativeName>
</protein>
<dbReference type="SFLD" id="SFLDG01082">
    <property type="entry name" value="B12-binding_domain_containing"/>
    <property type="match status" value="1"/>
</dbReference>
<sequence length="434" mass="49475">MRTKSVGKKKINVITLGCSKNVYDSEVLMGQLKANGKEVVHEQSGDIVVINTCGFIDNAKEESIDTILDYVQRKEDGLVEKVFVTGCLSERYKPDLLEQIPDVDQYFGTRELPLLLKALGADYKHELVGERLTTTPRHYAYLKIAEGCDRPCSFCAIPLMRGGNVSRPIEDLVKEATNLAKNGTKELILIAQDLTYYGLDLYKKRELASLLKELVKVEGIEWIRLHYAFPAGFPEDVLDVIREEPKVCNYLDIPLQHISTNILKSMRRGTTKEKTNALLDAFREKAPNMTIRTTLICGYPGETEEDFQEMKAWVQEQKFDRLGCFTYSHEENTHAYNLVDDVPEEVKQQRVEEIMEIQSQISYDLNQEKIGQTFKVLIDRKEGDNFVGRTEHDSPDVDNEILISAIDTYLPVGEFVNVEIIEAYEFDLIGKVID</sequence>
<dbReference type="Gene3D" id="3.80.30.20">
    <property type="entry name" value="tm_1862 like domain"/>
    <property type="match status" value="1"/>
</dbReference>
<dbReference type="InterPro" id="IPR020612">
    <property type="entry name" value="Methylthiotransferase_CS"/>
</dbReference>
<evidence type="ECO:0000256" key="5">
    <source>
        <dbReference type="ARBA" id="ARBA00022723"/>
    </source>
</evidence>
<name>A0A3L9MDI7_9FLAO</name>
<evidence type="ECO:0000256" key="8">
    <source>
        <dbReference type="HAMAP-Rule" id="MF_01865"/>
    </source>
</evidence>